<gene>
    <name evidence="2" type="ORF">A2866_05935</name>
</gene>
<dbReference type="EMBL" id="MFZI01000081">
    <property type="protein sequence ID" value="OGK17694.1"/>
    <property type="molecule type" value="Genomic_DNA"/>
</dbReference>
<organism evidence="2 3">
    <name type="scientific">Candidatus Roizmanbacteria bacterium RIFCSPHIGHO2_01_FULL_39_8</name>
    <dbReference type="NCBI Taxonomy" id="1802033"/>
    <lineage>
        <taxon>Bacteria</taxon>
        <taxon>Candidatus Roizmaniibacteriota</taxon>
    </lineage>
</organism>
<sequence>MKKILIFLTCANKKEADIISKTLLEKKLVVCIKKSPVVSSFLWKGKTNSSKEILLIMDSIDDKFEGIEREVRKLHSYNAFVLIAIPVVKASRGIEEWMREELK</sequence>
<dbReference type="PANTHER" id="PTHR23419:SF8">
    <property type="entry name" value="FI09726P"/>
    <property type="match status" value="1"/>
</dbReference>
<dbReference type="InterPro" id="IPR015867">
    <property type="entry name" value="N-reg_PII/ATP_PRibTrfase_C"/>
</dbReference>
<evidence type="ECO:0000313" key="3">
    <source>
        <dbReference type="Proteomes" id="UP000177026"/>
    </source>
</evidence>
<dbReference type="InterPro" id="IPR004323">
    <property type="entry name" value="Ion_tolerance_CutA"/>
</dbReference>
<evidence type="ECO:0000256" key="1">
    <source>
        <dbReference type="ARBA" id="ARBA00010169"/>
    </source>
</evidence>
<protein>
    <recommendedName>
        <fullName evidence="4">Divalent-cation tolerance protein CutA</fullName>
    </recommendedName>
</protein>
<dbReference type="PANTHER" id="PTHR23419">
    <property type="entry name" value="DIVALENT CATION TOLERANCE CUTA-RELATED"/>
    <property type="match status" value="1"/>
</dbReference>
<dbReference type="SUPFAM" id="SSF54913">
    <property type="entry name" value="GlnB-like"/>
    <property type="match status" value="1"/>
</dbReference>
<proteinExistence type="inferred from homology"/>
<dbReference type="InterPro" id="IPR011322">
    <property type="entry name" value="N-reg_PII-like_a/b"/>
</dbReference>
<dbReference type="Pfam" id="PF03091">
    <property type="entry name" value="CutA1"/>
    <property type="match status" value="1"/>
</dbReference>
<accession>A0A1F7GFP0</accession>
<evidence type="ECO:0000313" key="2">
    <source>
        <dbReference type="EMBL" id="OGK17694.1"/>
    </source>
</evidence>
<dbReference type="GO" id="GO:0005507">
    <property type="term" value="F:copper ion binding"/>
    <property type="evidence" value="ECO:0007669"/>
    <property type="project" value="TreeGrafter"/>
</dbReference>
<dbReference type="GO" id="GO:0010038">
    <property type="term" value="P:response to metal ion"/>
    <property type="evidence" value="ECO:0007669"/>
    <property type="project" value="InterPro"/>
</dbReference>
<comment type="caution">
    <text evidence="2">The sequence shown here is derived from an EMBL/GenBank/DDBJ whole genome shotgun (WGS) entry which is preliminary data.</text>
</comment>
<dbReference type="Gene3D" id="3.30.70.120">
    <property type="match status" value="1"/>
</dbReference>
<dbReference type="AlphaFoldDB" id="A0A1F7GFP0"/>
<dbReference type="Proteomes" id="UP000177026">
    <property type="component" value="Unassembled WGS sequence"/>
</dbReference>
<reference evidence="2 3" key="1">
    <citation type="journal article" date="2016" name="Nat. Commun.">
        <title>Thousands of microbial genomes shed light on interconnected biogeochemical processes in an aquifer system.</title>
        <authorList>
            <person name="Anantharaman K."/>
            <person name="Brown C.T."/>
            <person name="Hug L.A."/>
            <person name="Sharon I."/>
            <person name="Castelle C.J."/>
            <person name="Probst A.J."/>
            <person name="Thomas B.C."/>
            <person name="Singh A."/>
            <person name="Wilkins M.J."/>
            <person name="Karaoz U."/>
            <person name="Brodie E.L."/>
            <person name="Williams K.H."/>
            <person name="Hubbard S.S."/>
            <person name="Banfield J.F."/>
        </authorList>
    </citation>
    <scope>NUCLEOTIDE SEQUENCE [LARGE SCALE GENOMIC DNA]</scope>
</reference>
<name>A0A1F7GFP0_9BACT</name>
<comment type="similarity">
    <text evidence="1">Belongs to the CutA family.</text>
</comment>
<evidence type="ECO:0008006" key="4">
    <source>
        <dbReference type="Google" id="ProtNLM"/>
    </source>
</evidence>